<name>A0A2N1JDE0_9BASI</name>
<keyword evidence="3" id="KW-1133">Transmembrane helix</keyword>
<dbReference type="GO" id="GO:0005783">
    <property type="term" value="C:endoplasmic reticulum"/>
    <property type="evidence" value="ECO:0007669"/>
    <property type="project" value="TreeGrafter"/>
</dbReference>
<dbReference type="Pfam" id="PF00226">
    <property type="entry name" value="DnaJ"/>
    <property type="match status" value="1"/>
</dbReference>
<gene>
    <name evidence="5" type="ORF">MVES_001695</name>
</gene>
<dbReference type="GO" id="GO:0051787">
    <property type="term" value="F:misfolded protein binding"/>
    <property type="evidence" value="ECO:0007669"/>
    <property type="project" value="TreeGrafter"/>
</dbReference>
<evidence type="ECO:0000313" key="5">
    <source>
        <dbReference type="EMBL" id="PKI84568.1"/>
    </source>
</evidence>
<accession>A0A2N1JDE0</accession>
<dbReference type="GO" id="GO:0051087">
    <property type="term" value="F:protein-folding chaperone binding"/>
    <property type="evidence" value="ECO:0007669"/>
    <property type="project" value="TreeGrafter"/>
</dbReference>
<feature type="region of interest" description="Disordered" evidence="2">
    <location>
        <begin position="335"/>
        <end position="354"/>
    </location>
</feature>
<dbReference type="PANTHER" id="PTHR44360:SF1">
    <property type="entry name" value="DNAJ HOMOLOG SUBFAMILY B MEMBER 9"/>
    <property type="match status" value="1"/>
</dbReference>
<keyword evidence="3" id="KW-0472">Membrane</keyword>
<evidence type="ECO:0000259" key="4">
    <source>
        <dbReference type="PROSITE" id="PS50076"/>
    </source>
</evidence>
<dbReference type="PROSITE" id="PS50076">
    <property type="entry name" value="DNAJ_2"/>
    <property type="match status" value="1"/>
</dbReference>
<evidence type="ECO:0000313" key="6">
    <source>
        <dbReference type="Proteomes" id="UP000232875"/>
    </source>
</evidence>
<dbReference type="SUPFAM" id="SSF46565">
    <property type="entry name" value="Chaperone J-domain"/>
    <property type="match status" value="1"/>
</dbReference>
<dbReference type="Proteomes" id="UP000232875">
    <property type="component" value="Unassembled WGS sequence"/>
</dbReference>
<reference evidence="5 6" key="1">
    <citation type="submission" date="2017-10" db="EMBL/GenBank/DDBJ databases">
        <title>A novel species of cold-tolerant Malassezia isolated from bats.</title>
        <authorList>
            <person name="Lorch J.M."/>
            <person name="Palmer J.M."/>
            <person name="Vanderwolf K.J."/>
            <person name="Schmidt K.Z."/>
            <person name="Verant M.L."/>
            <person name="Weller T.J."/>
            <person name="Blehert D.S."/>
        </authorList>
    </citation>
    <scope>NUCLEOTIDE SEQUENCE [LARGE SCALE GENOMIC DNA]</scope>
    <source>
        <strain evidence="5 6">NWHC:44797-103</strain>
    </source>
</reference>
<keyword evidence="1" id="KW-0143">Chaperone</keyword>
<keyword evidence="3" id="KW-0812">Transmembrane</keyword>
<dbReference type="GO" id="GO:0036503">
    <property type="term" value="P:ERAD pathway"/>
    <property type="evidence" value="ECO:0007669"/>
    <property type="project" value="TreeGrafter"/>
</dbReference>
<dbReference type="STRING" id="2020962.A0A2N1JDE0"/>
<dbReference type="OrthoDB" id="10250354at2759"/>
<sequence>MGVVQVVVTQLLYFGLWGLVEGIGIRILLECMYLVPLSQLRLQRPQKSSPASATHWQVARIVVVVLYFLYTLHRNYEAIAPNAYEMLGLRPLADDTSIKRQFRQYARLYHPDKTGVSDDAMFIRLHRAYAILSDPVTRFAYDRFGFLVEEWRELVTPREYIRRGMYALCIDHAYLLGAQALAWAAMRSNHRSVGGGTYWSVLLQVYMAAYQAKLILRSGSPPRFLLSRYLTVDQMNTLLLRSFMPNMLALEQCCGSIVTLSNMGRLSHFQWASHGKPLVQESPQAILNMQIAAVLQEEPQTLLDAQQQIELLVGASMQLEAKVRACASIAQHDAKRAPADASQNDTDAPAHADEQCHAPEAGCATQTATAADHHAAQADKPIPCAPVPVDAVMPVQAPPSTARVSLPHTASHDVV</sequence>
<evidence type="ECO:0000256" key="3">
    <source>
        <dbReference type="SAM" id="Phobius"/>
    </source>
</evidence>
<dbReference type="InterPro" id="IPR001623">
    <property type="entry name" value="DnaJ_domain"/>
</dbReference>
<dbReference type="InterPro" id="IPR051948">
    <property type="entry name" value="Hsp70_co-chaperone_J-domain"/>
</dbReference>
<dbReference type="EMBL" id="KZ454989">
    <property type="protein sequence ID" value="PKI84568.1"/>
    <property type="molecule type" value="Genomic_DNA"/>
</dbReference>
<organism evidence="5 6">
    <name type="scientific">Malassezia vespertilionis</name>
    <dbReference type="NCBI Taxonomy" id="2020962"/>
    <lineage>
        <taxon>Eukaryota</taxon>
        <taxon>Fungi</taxon>
        <taxon>Dikarya</taxon>
        <taxon>Basidiomycota</taxon>
        <taxon>Ustilaginomycotina</taxon>
        <taxon>Malasseziomycetes</taxon>
        <taxon>Malasseziales</taxon>
        <taxon>Malasseziaceae</taxon>
        <taxon>Malassezia</taxon>
    </lineage>
</organism>
<dbReference type="AlphaFoldDB" id="A0A2N1JDE0"/>
<protein>
    <recommendedName>
        <fullName evidence="4">J domain-containing protein</fullName>
    </recommendedName>
</protein>
<keyword evidence="6" id="KW-1185">Reference proteome</keyword>
<evidence type="ECO:0000256" key="1">
    <source>
        <dbReference type="ARBA" id="ARBA00023186"/>
    </source>
</evidence>
<dbReference type="SMART" id="SM00271">
    <property type="entry name" value="DnaJ"/>
    <property type="match status" value="1"/>
</dbReference>
<evidence type="ECO:0000256" key="2">
    <source>
        <dbReference type="SAM" id="MobiDB-lite"/>
    </source>
</evidence>
<proteinExistence type="predicted"/>
<feature type="domain" description="J" evidence="4">
    <location>
        <begin position="82"/>
        <end position="145"/>
    </location>
</feature>
<dbReference type="PANTHER" id="PTHR44360">
    <property type="entry name" value="DNAJ HOMOLOG SUBFAMILY B MEMBER 9"/>
    <property type="match status" value="1"/>
</dbReference>
<dbReference type="CDD" id="cd06257">
    <property type="entry name" value="DnaJ"/>
    <property type="match status" value="1"/>
</dbReference>
<dbReference type="Gene3D" id="1.10.287.110">
    <property type="entry name" value="DnaJ domain"/>
    <property type="match status" value="1"/>
</dbReference>
<dbReference type="InterPro" id="IPR036869">
    <property type="entry name" value="J_dom_sf"/>
</dbReference>
<feature type="transmembrane region" description="Helical" evidence="3">
    <location>
        <begin position="12"/>
        <end position="35"/>
    </location>
</feature>